<dbReference type="GO" id="GO:0012505">
    <property type="term" value="C:endomembrane system"/>
    <property type="evidence" value="ECO:0007669"/>
    <property type="project" value="UniProtKB-SubCell"/>
</dbReference>
<evidence type="ECO:0000256" key="1">
    <source>
        <dbReference type="ARBA" id="ARBA00004127"/>
    </source>
</evidence>
<keyword evidence="3 5" id="KW-1133">Transmembrane helix</keyword>
<dbReference type="Pfam" id="PF02656">
    <property type="entry name" value="DUF202"/>
    <property type="match status" value="1"/>
</dbReference>
<gene>
    <name evidence="7" type="ORF">AB5L97_11560</name>
</gene>
<dbReference type="RefSeq" id="WP_369044784.1">
    <property type="nucleotide sequence ID" value="NZ_CP163302.1"/>
</dbReference>
<dbReference type="KEGG" id="spue:AB5L97_11560"/>
<keyword evidence="2 5" id="KW-0812">Transmembrane</keyword>
<evidence type="ECO:0000313" key="7">
    <source>
        <dbReference type="EMBL" id="XDP43930.1"/>
    </source>
</evidence>
<proteinExistence type="predicted"/>
<feature type="transmembrane region" description="Helical" evidence="5">
    <location>
        <begin position="26"/>
        <end position="46"/>
    </location>
</feature>
<feature type="transmembrane region" description="Helical" evidence="5">
    <location>
        <begin position="58"/>
        <end position="78"/>
    </location>
</feature>
<evidence type="ECO:0000256" key="5">
    <source>
        <dbReference type="SAM" id="Phobius"/>
    </source>
</evidence>
<evidence type="ECO:0000259" key="6">
    <source>
        <dbReference type="Pfam" id="PF02656"/>
    </source>
</evidence>
<organism evidence="7">
    <name type="scientific">Sinomonas puerhi</name>
    <dbReference type="NCBI Taxonomy" id="3238584"/>
    <lineage>
        <taxon>Bacteria</taxon>
        <taxon>Bacillati</taxon>
        <taxon>Actinomycetota</taxon>
        <taxon>Actinomycetes</taxon>
        <taxon>Micrococcales</taxon>
        <taxon>Micrococcaceae</taxon>
        <taxon>Sinomonas</taxon>
    </lineage>
</organism>
<feature type="transmembrane region" description="Helical" evidence="5">
    <location>
        <begin position="98"/>
        <end position="120"/>
    </location>
</feature>
<accession>A0AB39L0M4</accession>
<dbReference type="InterPro" id="IPR003807">
    <property type="entry name" value="DUF202"/>
</dbReference>
<keyword evidence="4 5" id="KW-0472">Membrane</keyword>
<protein>
    <submittedName>
        <fullName evidence="7">DUF202 domain-containing protein</fullName>
    </submittedName>
</protein>
<dbReference type="AlphaFoldDB" id="A0AB39L0M4"/>
<sequence>MTVPPAPGEGRPARDPGLQPERTSLAWRRTVLSLLVLDLLVFRAWLLAIEGRGAHGPGIVAVLGVCAAAAVLATAALATCARVRARELRHGTTGPPAVVMRVATASFALLGLATIAVVVLGR</sequence>
<name>A0AB39L0M4_9MICC</name>
<dbReference type="EMBL" id="CP163302">
    <property type="protein sequence ID" value="XDP43930.1"/>
    <property type="molecule type" value="Genomic_DNA"/>
</dbReference>
<evidence type="ECO:0000256" key="3">
    <source>
        <dbReference type="ARBA" id="ARBA00022989"/>
    </source>
</evidence>
<evidence type="ECO:0000256" key="2">
    <source>
        <dbReference type="ARBA" id="ARBA00022692"/>
    </source>
</evidence>
<reference evidence="7" key="1">
    <citation type="submission" date="2024-07" db="EMBL/GenBank/DDBJ databases">
        <authorList>
            <person name="fu j."/>
        </authorList>
    </citation>
    <scope>NUCLEOTIDE SEQUENCE</scope>
    <source>
        <strain evidence="7">P10A9</strain>
    </source>
</reference>
<evidence type="ECO:0000256" key="4">
    <source>
        <dbReference type="ARBA" id="ARBA00023136"/>
    </source>
</evidence>
<comment type="subcellular location">
    <subcellularLocation>
        <location evidence="1">Endomembrane system</location>
        <topology evidence="1">Multi-pass membrane protein</topology>
    </subcellularLocation>
</comment>
<feature type="domain" description="DUF202" evidence="6">
    <location>
        <begin position="15"/>
        <end position="84"/>
    </location>
</feature>